<protein>
    <submittedName>
        <fullName evidence="7">SFRICE_017492</fullName>
    </submittedName>
</protein>
<keyword evidence="3 5" id="KW-0732">Signal</keyword>
<evidence type="ECO:0000256" key="3">
    <source>
        <dbReference type="ARBA" id="ARBA00022729"/>
    </source>
</evidence>
<accession>A0A2H1X210</accession>
<dbReference type="GO" id="GO:0005576">
    <property type="term" value="C:extracellular region"/>
    <property type="evidence" value="ECO:0007669"/>
    <property type="project" value="UniProtKB-SubCell"/>
</dbReference>
<evidence type="ECO:0000256" key="5">
    <source>
        <dbReference type="SAM" id="SignalP"/>
    </source>
</evidence>
<keyword evidence="2" id="KW-0165">Cleavage on pair of basic residues</keyword>
<evidence type="ECO:0000313" key="7">
    <source>
        <dbReference type="EMBL" id="SOQ59272.1"/>
    </source>
</evidence>
<dbReference type="EMBL" id="ODYU01012789">
    <property type="protein sequence ID" value="SOQ59272.1"/>
    <property type="molecule type" value="Genomic_DNA"/>
</dbReference>
<organism evidence="7">
    <name type="scientific">Spodoptera frugiperda</name>
    <name type="common">Fall armyworm</name>
    <dbReference type="NCBI Taxonomy" id="7108"/>
    <lineage>
        <taxon>Eukaryota</taxon>
        <taxon>Metazoa</taxon>
        <taxon>Ecdysozoa</taxon>
        <taxon>Arthropoda</taxon>
        <taxon>Hexapoda</taxon>
        <taxon>Insecta</taxon>
        <taxon>Pterygota</taxon>
        <taxon>Neoptera</taxon>
        <taxon>Endopterygota</taxon>
        <taxon>Lepidoptera</taxon>
        <taxon>Glossata</taxon>
        <taxon>Ditrysia</taxon>
        <taxon>Noctuoidea</taxon>
        <taxon>Noctuidae</taxon>
        <taxon>Amphipyrinae</taxon>
        <taxon>Spodoptera</taxon>
    </lineage>
</organism>
<name>A0A2H1X210_SPOFR</name>
<dbReference type="InterPro" id="IPR016179">
    <property type="entry name" value="Insulin-like"/>
</dbReference>
<evidence type="ECO:0000256" key="4">
    <source>
        <dbReference type="RuleBase" id="RU000406"/>
    </source>
</evidence>
<feature type="domain" description="Insulin-like" evidence="6">
    <location>
        <begin position="23"/>
        <end position="87"/>
    </location>
</feature>
<dbReference type="InterPro" id="IPR022353">
    <property type="entry name" value="Insulin_CS"/>
</dbReference>
<reference evidence="7" key="1">
    <citation type="submission" date="2016-07" db="EMBL/GenBank/DDBJ databases">
        <authorList>
            <person name="Bretaudeau A."/>
        </authorList>
    </citation>
    <scope>NUCLEOTIDE SEQUENCE</scope>
    <source>
        <strain evidence="7">Rice</strain>
        <tissue evidence="7">Whole body</tissue>
    </source>
</reference>
<evidence type="ECO:0000256" key="1">
    <source>
        <dbReference type="ARBA" id="ARBA00009034"/>
    </source>
</evidence>
<keyword evidence="4" id="KW-0964">Secreted</keyword>
<comment type="similarity">
    <text evidence="1 4">Belongs to the insulin family.</text>
</comment>
<gene>
    <name evidence="7" type="ORF">SFRICE_017492</name>
</gene>
<dbReference type="AlphaFoldDB" id="A0A2H1X210"/>
<dbReference type="Gene3D" id="1.10.100.10">
    <property type="entry name" value="Insulin-like"/>
    <property type="match status" value="1"/>
</dbReference>
<feature type="chain" id="PRO_5013950842" evidence="5">
    <location>
        <begin position="19"/>
        <end position="88"/>
    </location>
</feature>
<evidence type="ECO:0000259" key="6">
    <source>
        <dbReference type="SMART" id="SM00078"/>
    </source>
</evidence>
<dbReference type="InterPro" id="IPR036438">
    <property type="entry name" value="Insulin-like_sf"/>
</dbReference>
<dbReference type="PROSITE" id="PS00262">
    <property type="entry name" value="INSULIN"/>
    <property type="match status" value="1"/>
</dbReference>
<evidence type="ECO:0000256" key="2">
    <source>
        <dbReference type="ARBA" id="ARBA00022685"/>
    </source>
</evidence>
<comment type="subcellular location">
    <subcellularLocation>
        <location evidence="4">Secreted</location>
    </subcellularLocation>
</comment>
<sequence length="88" mass="10048">MKIIICVLILCTIALSSSEDTGAYYCGRRLVMKLTSLCYNQDLILSQLQNQQGDQQNDQLGQLRTRRSLVDDCCINKCDEKTILSYCY</sequence>
<dbReference type="GO" id="GO:0005179">
    <property type="term" value="F:hormone activity"/>
    <property type="evidence" value="ECO:0007669"/>
    <property type="project" value="InterPro"/>
</dbReference>
<dbReference type="SUPFAM" id="SSF56994">
    <property type="entry name" value="Insulin-like"/>
    <property type="match status" value="1"/>
</dbReference>
<proteinExistence type="inferred from homology"/>
<feature type="signal peptide" evidence="5">
    <location>
        <begin position="1"/>
        <end position="18"/>
    </location>
</feature>
<dbReference type="SMART" id="SM00078">
    <property type="entry name" value="IlGF"/>
    <property type="match status" value="1"/>
</dbReference>
<dbReference type="Pfam" id="PF00049">
    <property type="entry name" value="Insulin"/>
    <property type="match status" value="1"/>
</dbReference>